<dbReference type="EMBL" id="JACIDE010000013">
    <property type="protein sequence ID" value="MBB4074317.1"/>
    <property type="molecule type" value="Genomic_DNA"/>
</dbReference>
<reference evidence="2 3" key="1">
    <citation type="submission" date="2020-08" db="EMBL/GenBank/DDBJ databases">
        <title>Genomic Encyclopedia of Type Strains, Phase IV (KMG-IV): sequencing the most valuable type-strain genomes for metagenomic binning, comparative biology and taxonomic classification.</title>
        <authorList>
            <person name="Goeker M."/>
        </authorList>
    </citation>
    <scope>NUCLEOTIDE SEQUENCE [LARGE SCALE GENOMIC DNA]</scope>
    <source>
        <strain evidence="2 3">DSM 17075</strain>
    </source>
</reference>
<dbReference type="SUPFAM" id="SSF50475">
    <property type="entry name" value="FMN-binding split barrel"/>
    <property type="match status" value="1"/>
</dbReference>
<organism evidence="2 3">
    <name type="scientific">Anoxybacteroides voinovskiense</name>
    <dbReference type="NCBI Taxonomy" id="230470"/>
    <lineage>
        <taxon>Bacteria</taxon>
        <taxon>Bacillati</taxon>
        <taxon>Bacillota</taxon>
        <taxon>Bacilli</taxon>
        <taxon>Bacillales</taxon>
        <taxon>Anoxybacillaceae</taxon>
        <taxon>Anoxybacteroides</taxon>
    </lineage>
</organism>
<dbReference type="Gene3D" id="2.30.110.10">
    <property type="entry name" value="Electron Transport, Fmn-binding Protein, Chain A"/>
    <property type="match status" value="1"/>
</dbReference>
<dbReference type="InterPro" id="IPR012349">
    <property type="entry name" value="Split_barrel_FMN-bd"/>
</dbReference>
<dbReference type="InterPro" id="IPR011576">
    <property type="entry name" value="Pyridox_Oxase_N"/>
</dbReference>
<dbReference type="NCBIfam" id="NF005232">
    <property type="entry name" value="PRK06733.1"/>
    <property type="match status" value="1"/>
</dbReference>
<proteinExistence type="predicted"/>
<sequence length="151" mass="16537">MGAAEKVSTLSHDLMAFLSGEKLVLLTTMEAERNIPNVAAISWVKSVNETTIRFAVSTNSRIVSNIRANPHVVFTVIGLGTVYSIHATAVIVEDAMSGVSLKLAKIEATVEAVFDSMFWGSQITTEPAYEKTYNVDKAKKLDEEVYRALVR</sequence>
<evidence type="ECO:0000259" key="1">
    <source>
        <dbReference type="Pfam" id="PF01243"/>
    </source>
</evidence>
<dbReference type="AlphaFoldDB" id="A0A840DVA0"/>
<keyword evidence="3" id="KW-1185">Reference proteome</keyword>
<dbReference type="Proteomes" id="UP000559598">
    <property type="component" value="Unassembled WGS sequence"/>
</dbReference>
<dbReference type="Pfam" id="PF01243">
    <property type="entry name" value="PNPOx_N"/>
    <property type="match status" value="1"/>
</dbReference>
<gene>
    <name evidence="2" type="ORF">GGR02_002083</name>
</gene>
<comment type="caution">
    <text evidence="2">The sequence shown here is derived from an EMBL/GenBank/DDBJ whole genome shotgun (WGS) entry which is preliminary data.</text>
</comment>
<evidence type="ECO:0000313" key="2">
    <source>
        <dbReference type="EMBL" id="MBB4074317.1"/>
    </source>
</evidence>
<feature type="domain" description="Pyridoxamine 5'-phosphate oxidase N-terminal" evidence="1">
    <location>
        <begin position="13"/>
        <end position="101"/>
    </location>
</feature>
<dbReference type="RefSeq" id="WP_183184605.1">
    <property type="nucleotide sequence ID" value="NZ_BMNP01000012.1"/>
</dbReference>
<name>A0A840DVA0_9BACL</name>
<evidence type="ECO:0000313" key="3">
    <source>
        <dbReference type="Proteomes" id="UP000559598"/>
    </source>
</evidence>
<accession>A0A840DVA0</accession>
<protein>
    <submittedName>
        <fullName evidence="2">Nitroimidazol reductase NimA-like FMN-containing flavoprotein (Pyridoxamine 5'-phosphate oxidase superfamily)</fullName>
    </submittedName>
</protein>